<sequence>MDALTRAARWKEARRILVVRLDNLGDVLMTTPAIRALRESVPGRHITLLTSASGAAAVPFVPEVDDAIVMSSAPWMPGTDSPPGELIDAVQRLRERRFDAAVIFTVYSQSALPAAMLCWLAGIPLRLAHCRENPYQLLTDWIEDPEPQELLRHEVRRQLDLVAAVGASCNDRRLSFRLRDEDKIHARALLRGEGIDPERPYVVIHPGASAPSRRYPEEHFAAVVKRVLGFAGGGQAFQILFTGDKSERALVDTIRSLAGSCLPSLAGRLQLGELAAVIDSAAVLIANNTGPVHLAAAVGTPVVDIYALTNPQHAPWKVAHRVLYEDVPCRFCYRSVCPQGHHNCLRLLDPQRVAEAARELLELGAEQSSVPLPAISAGEHDLF</sequence>
<evidence type="ECO:0000256" key="3">
    <source>
        <dbReference type="ARBA" id="ARBA00043995"/>
    </source>
</evidence>
<dbReference type="SUPFAM" id="SSF53756">
    <property type="entry name" value="UDP-Glycosyltransferase/glycogen phosphorylase"/>
    <property type="match status" value="1"/>
</dbReference>
<feature type="transmembrane region" description="Helical" evidence="6">
    <location>
        <begin position="101"/>
        <end position="122"/>
    </location>
</feature>
<dbReference type="CDD" id="cd03789">
    <property type="entry name" value="GT9_LPS_heptosyltransferase"/>
    <property type="match status" value="1"/>
</dbReference>
<dbReference type="RefSeq" id="WP_169198657.1">
    <property type="nucleotide sequence ID" value="NZ_WTVH02000010.1"/>
</dbReference>
<dbReference type="EMBL" id="WTVH01000013">
    <property type="protein sequence ID" value="NMF93380.1"/>
    <property type="molecule type" value="Genomic_DNA"/>
</dbReference>
<keyword evidence="6" id="KW-0812">Transmembrane</keyword>
<keyword evidence="8" id="KW-1185">Reference proteome</keyword>
<dbReference type="Proteomes" id="UP000601990">
    <property type="component" value="Unassembled WGS sequence"/>
</dbReference>
<dbReference type="PANTHER" id="PTHR30160">
    <property type="entry name" value="TETRAACYLDISACCHARIDE 4'-KINASE-RELATED"/>
    <property type="match status" value="1"/>
</dbReference>
<dbReference type="InterPro" id="IPR002201">
    <property type="entry name" value="Glyco_trans_9"/>
</dbReference>
<dbReference type="InterPro" id="IPR011910">
    <property type="entry name" value="RfaF"/>
</dbReference>
<name>A0ABX1MZF2_9RHOO</name>
<dbReference type="Gene3D" id="3.40.50.2000">
    <property type="entry name" value="Glycogen Phosphorylase B"/>
    <property type="match status" value="2"/>
</dbReference>
<dbReference type="NCBIfam" id="TIGR02195">
    <property type="entry name" value="heptsyl_trn_II"/>
    <property type="match status" value="1"/>
</dbReference>
<proteinExistence type="inferred from homology"/>
<comment type="caution">
    <text evidence="7">The sequence shown here is derived from an EMBL/GenBank/DDBJ whole genome shotgun (WGS) entry which is preliminary data.</text>
</comment>
<protein>
    <recommendedName>
        <fullName evidence="4">lipopolysaccharide heptosyltransferase II</fullName>
        <ecNumber evidence="4">2.4.99.24</ecNumber>
    </recommendedName>
</protein>
<dbReference type="InterPro" id="IPR051199">
    <property type="entry name" value="LPS_LOS_Heptosyltrfase"/>
</dbReference>
<organism evidence="7 8">
    <name type="scientific">Aromatoleum buckelii</name>
    <dbReference type="NCBI Taxonomy" id="200254"/>
    <lineage>
        <taxon>Bacteria</taxon>
        <taxon>Pseudomonadati</taxon>
        <taxon>Pseudomonadota</taxon>
        <taxon>Betaproteobacteria</taxon>
        <taxon>Rhodocyclales</taxon>
        <taxon>Rhodocyclaceae</taxon>
        <taxon>Aromatoleum</taxon>
    </lineage>
</organism>
<dbReference type="PANTHER" id="PTHR30160:SF1">
    <property type="entry name" value="LIPOPOLYSACCHARIDE 1,2-N-ACETYLGLUCOSAMINETRANSFERASE-RELATED"/>
    <property type="match status" value="1"/>
</dbReference>
<comment type="similarity">
    <text evidence="3">Belongs to the glycosyltransferase 9 family.</text>
</comment>
<evidence type="ECO:0000256" key="5">
    <source>
        <dbReference type="ARBA" id="ARBA00047503"/>
    </source>
</evidence>
<reference evidence="7" key="1">
    <citation type="submission" date="2019-12" db="EMBL/GenBank/DDBJ databases">
        <title>Comparative genomics gives insights into the taxonomy of the Azoarcus-Aromatoleum group and reveals separate origins of nif in the plant-associated Azoarcus and non-plant-associated Aromatoleum sub-groups.</title>
        <authorList>
            <person name="Lafos M."/>
            <person name="Maluk M."/>
            <person name="Batista M."/>
            <person name="Junghare M."/>
            <person name="Carmona M."/>
            <person name="Faoro H."/>
            <person name="Cruz L.M."/>
            <person name="Battistoni F."/>
            <person name="De Souza E."/>
            <person name="Pedrosa F."/>
            <person name="Chen W.-M."/>
            <person name="Poole P.S."/>
            <person name="Dixon R.A."/>
            <person name="James E.K."/>
        </authorList>
    </citation>
    <scope>NUCLEOTIDE SEQUENCE</scope>
    <source>
        <strain evidence="7">U120</strain>
    </source>
</reference>
<evidence type="ECO:0000313" key="8">
    <source>
        <dbReference type="Proteomes" id="UP000601990"/>
    </source>
</evidence>
<evidence type="ECO:0000256" key="1">
    <source>
        <dbReference type="ARBA" id="ARBA00022676"/>
    </source>
</evidence>
<evidence type="ECO:0000256" key="4">
    <source>
        <dbReference type="ARBA" id="ARBA00044042"/>
    </source>
</evidence>
<dbReference type="EC" id="2.4.99.24" evidence="4"/>
<keyword evidence="6" id="KW-1133">Transmembrane helix</keyword>
<keyword evidence="1" id="KW-0328">Glycosyltransferase</keyword>
<evidence type="ECO:0000256" key="6">
    <source>
        <dbReference type="SAM" id="Phobius"/>
    </source>
</evidence>
<evidence type="ECO:0000256" key="2">
    <source>
        <dbReference type="ARBA" id="ARBA00022679"/>
    </source>
</evidence>
<dbReference type="Pfam" id="PF01075">
    <property type="entry name" value="Glyco_transf_9"/>
    <property type="match status" value="1"/>
</dbReference>
<gene>
    <name evidence="7" type="primary">waaF</name>
    <name evidence="7" type="ORF">GO608_08565</name>
</gene>
<comment type="catalytic activity">
    <reaction evidence="5">
        <text>an L-alpha-D-Hep-(1-&gt;5)-[alpha-Kdo-(2-&gt;4)]-alpha-Kdo-(2-&gt;6)-lipid A + ADP-L-glycero-beta-D-manno-heptose = an L-alpha-D-Hep-(1-&gt;3)-L-alpha-D-Hep-(1-&gt;5)-[alpha-Kdo-(2-&gt;4)]-alpha-Kdo-(2-&gt;6)-lipid A + ADP + H(+)</text>
        <dbReference type="Rhea" id="RHEA:74071"/>
        <dbReference type="ChEBI" id="CHEBI:15378"/>
        <dbReference type="ChEBI" id="CHEBI:61506"/>
        <dbReference type="ChEBI" id="CHEBI:193068"/>
        <dbReference type="ChEBI" id="CHEBI:193069"/>
        <dbReference type="ChEBI" id="CHEBI:456216"/>
        <dbReference type="EC" id="2.4.99.24"/>
    </reaction>
</comment>
<accession>A0ABX1MZF2</accession>
<keyword evidence="2" id="KW-0808">Transferase</keyword>
<evidence type="ECO:0000313" key="7">
    <source>
        <dbReference type="EMBL" id="NMF93380.1"/>
    </source>
</evidence>
<keyword evidence="6" id="KW-0472">Membrane</keyword>